<keyword evidence="1" id="KW-0732">Signal</keyword>
<sequence precursor="true">MKLIIACCVFFALTPAAHATDRYYFDIHVRSQSGQYQVNATSPDKEAFQANFTYKCVDTKSGKTIWTRKQPMQKPQLFKFPNGSFEYAIPKEGSPVMIFVSDHGTAVILTSRDHLIVVSSKGQKVGESDFLKDALTEDEIDQFVHRWLLGQSWSRFNAWYFLDLPGRKLFVIRSGWGRRIFVNALKGKLVQSSQALEADAEEREKKLVMATLSLKEEPDNHELSKLAAAYLAGILKLPEAIPFLRTLEESRYSSSCTCGGNYDDEDFNNEIDPRRYCTYDLRQVTQLSLRRLGVTPKHLPCHSFKLEKDGIAIPFKSTVQERPRHEAVELVEVGMSAREVLNTIGAPDYIDHDTWSYDIDASPPFSLNLTFNARNVTATKKEAPLWKSGLARDEALAF</sequence>
<proteinExistence type="predicted"/>
<dbReference type="RefSeq" id="WP_145311162.1">
    <property type="nucleotide sequence ID" value="NZ_CP037452.1"/>
</dbReference>
<feature type="signal peptide" evidence="1">
    <location>
        <begin position="1"/>
        <end position="19"/>
    </location>
</feature>
<evidence type="ECO:0000313" key="2">
    <source>
        <dbReference type="EMBL" id="QDV51768.1"/>
    </source>
</evidence>
<dbReference type="OrthoDB" id="262874at2"/>
<dbReference type="EMBL" id="CP037452">
    <property type="protein sequence ID" value="QDV51768.1"/>
    <property type="molecule type" value="Genomic_DNA"/>
</dbReference>
<dbReference type="KEGG" id="gfm:Enr17x_38260"/>
<dbReference type="AlphaFoldDB" id="A0A518IFD4"/>
<keyword evidence="3" id="KW-1185">Reference proteome</keyword>
<reference evidence="2 3" key="1">
    <citation type="submission" date="2019-03" db="EMBL/GenBank/DDBJ databases">
        <title>Deep-cultivation of Planctomycetes and their phenomic and genomic characterization uncovers novel biology.</title>
        <authorList>
            <person name="Wiegand S."/>
            <person name="Jogler M."/>
            <person name="Boedeker C."/>
            <person name="Pinto D."/>
            <person name="Vollmers J."/>
            <person name="Rivas-Marin E."/>
            <person name="Kohn T."/>
            <person name="Peeters S.H."/>
            <person name="Heuer A."/>
            <person name="Rast P."/>
            <person name="Oberbeckmann S."/>
            <person name="Bunk B."/>
            <person name="Jeske O."/>
            <person name="Meyerdierks A."/>
            <person name="Storesund J.E."/>
            <person name="Kallscheuer N."/>
            <person name="Luecker S."/>
            <person name="Lage O.M."/>
            <person name="Pohl T."/>
            <person name="Merkel B.J."/>
            <person name="Hornburger P."/>
            <person name="Mueller R.-W."/>
            <person name="Bruemmer F."/>
            <person name="Labrenz M."/>
            <person name="Spormann A.M."/>
            <person name="Op den Camp H."/>
            <person name="Overmann J."/>
            <person name="Amann R."/>
            <person name="Jetten M.S.M."/>
            <person name="Mascher T."/>
            <person name="Medema M.H."/>
            <person name="Devos D.P."/>
            <person name="Kaster A.-K."/>
            <person name="Ovreas L."/>
            <person name="Rohde M."/>
            <person name="Galperin M.Y."/>
            <person name="Jogler C."/>
        </authorList>
    </citation>
    <scope>NUCLEOTIDE SEQUENCE [LARGE SCALE GENOMIC DNA]</scope>
    <source>
        <strain evidence="2 3">Enr17</strain>
    </source>
</reference>
<accession>A0A518IFD4</accession>
<evidence type="ECO:0000313" key="3">
    <source>
        <dbReference type="Proteomes" id="UP000318313"/>
    </source>
</evidence>
<name>A0A518IFD4_9PLAN</name>
<evidence type="ECO:0000256" key="1">
    <source>
        <dbReference type="SAM" id="SignalP"/>
    </source>
</evidence>
<dbReference type="Proteomes" id="UP000318313">
    <property type="component" value="Chromosome"/>
</dbReference>
<organism evidence="2 3">
    <name type="scientific">Gimesia fumaroli</name>
    <dbReference type="NCBI Taxonomy" id="2527976"/>
    <lineage>
        <taxon>Bacteria</taxon>
        <taxon>Pseudomonadati</taxon>
        <taxon>Planctomycetota</taxon>
        <taxon>Planctomycetia</taxon>
        <taxon>Planctomycetales</taxon>
        <taxon>Planctomycetaceae</taxon>
        <taxon>Gimesia</taxon>
    </lineage>
</organism>
<gene>
    <name evidence="2" type="ORF">Enr17x_38260</name>
</gene>
<feature type="chain" id="PRO_5022131028" evidence="1">
    <location>
        <begin position="20"/>
        <end position="398"/>
    </location>
</feature>
<protein>
    <submittedName>
        <fullName evidence="2">Uncharacterized protein</fullName>
    </submittedName>
</protein>